<organism evidence="1 2">
    <name type="scientific">Vitis rotundifolia</name>
    <name type="common">Muscadine grape</name>
    <dbReference type="NCBI Taxonomy" id="103349"/>
    <lineage>
        <taxon>Eukaryota</taxon>
        <taxon>Viridiplantae</taxon>
        <taxon>Streptophyta</taxon>
        <taxon>Embryophyta</taxon>
        <taxon>Tracheophyta</taxon>
        <taxon>Spermatophyta</taxon>
        <taxon>Magnoliopsida</taxon>
        <taxon>eudicotyledons</taxon>
        <taxon>Gunneridae</taxon>
        <taxon>Pentapetalae</taxon>
        <taxon>rosids</taxon>
        <taxon>Vitales</taxon>
        <taxon>Vitaceae</taxon>
        <taxon>Viteae</taxon>
        <taxon>Vitis</taxon>
    </lineage>
</organism>
<dbReference type="AlphaFoldDB" id="A0AA39A8N7"/>
<sequence length="253" mass="29097">MSLIELNHIIAQLGYDDCIRYYHAYTNGKLVWCLIDQILLEMSSSFQLIKSVCESEGSKTNVTVTPNVDAIINEAKDTFGESEFVDDEHPLSDDDDLYDNYVNDNKEWGEKNLCDDDMRSLDNGIDTNMINPQFSVGLLFTSATKFGVAMREYAIKNGRNMKFIKNEKDKVVYATQVRDEKTFQVMTYNVEHTCGRVFKNYNITSRYLCNKFVDNFKHNPKLSIGAFLNTVKSSLAWLVPVIEELLPKSKHRH</sequence>
<keyword evidence="2" id="KW-1185">Reference proteome</keyword>
<accession>A0AA39A8N7</accession>
<dbReference type="PANTHER" id="PTHR31973:SF187">
    <property type="entry name" value="MUTATOR TRANSPOSASE MUDRA PROTEIN"/>
    <property type="match status" value="1"/>
</dbReference>
<protein>
    <recommendedName>
        <fullName evidence="3">Transposase MuDR plant domain-containing protein</fullName>
    </recommendedName>
</protein>
<dbReference type="PANTHER" id="PTHR31973">
    <property type="entry name" value="POLYPROTEIN, PUTATIVE-RELATED"/>
    <property type="match status" value="1"/>
</dbReference>
<gene>
    <name evidence="1" type="ORF">PVL29_004634</name>
</gene>
<name>A0AA39A8N7_VITRO</name>
<evidence type="ECO:0000313" key="2">
    <source>
        <dbReference type="Proteomes" id="UP001168098"/>
    </source>
</evidence>
<evidence type="ECO:0000313" key="1">
    <source>
        <dbReference type="EMBL" id="KAJ9702962.1"/>
    </source>
</evidence>
<proteinExistence type="predicted"/>
<dbReference type="EMBL" id="JARBHA010000004">
    <property type="protein sequence ID" value="KAJ9702962.1"/>
    <property type="molecule type" value="Genomic_DNA"/>
</dbReference>
<comment type="caution">
    <text evidence="1">The sequence shown here is derived from an EMBL/GenBank/DDBJ whole genome shotgun (WGS) entry which is preliminary data.</text>
</comment>
<dbReference type="Proteomes" id="UP001168098">
    <property type="component" value="Unassembled WGS sequence"/>
</dbReference>
<reference evidence="1 2" key="1">
    <citation type="journal article" date="2023" name="BMC Biotechnol.">
        <title>Vitis rotundifolia cv Carlos genome sequencing.</title>
        <authorList>
            <person name="Huff M."/>
            <person name="Hulse-Kemp A."/>
            <person name="Scheffler B."/>
            <person name="Youngblood R."/>
            <person name="Simpson S."/>
            <person name="Babiker E."/>
            <person name="Staton M."/>
        </authorList>
    </citation>
    <scope>NUCLEOTIDE SEQUENCE [LARGE SCALE GENOMIC DNA]</scope>
    <source>
        <tissue evidence="1">Leaf</tissue>
    </source>
</reference>
<evidence type="ECO:0008006" key="3">
    <source>
        <dbReference type="Google" id="ProtNLM"/>
    </source>
</evidence>